<dbReference type="InterPro" id="IPR007409">
    <property type="entry name" value="Restrct_endonuc_type1_HsdR_N"/>
</dbReference>
<dbReference type="Gene3D" id="3.90.1570.30">
    <property type="match status" value="1"/>
</dbReference>
<evidence type="ECO:0000313" key="2">
    <source>
        <dbReference type="EMBL" id="MEP1059469.1"/>
    </source>
</evidence>
<reference evidence="2 3" key="1">
    <citation type="submission" date="2022-04" db="EMBL/GenBank/DDBJ databases">
        <title>Positive selection, recombination, and allopatry shape intraspecific diversity of widespread and dominant cyanobacteria.</title>
        <authorList>
            <person name="Wei J."/>
            <person name="Shu W."/>
            <person name="Hu C."/>
        </authorList>
    </citation>
    <scope>NUCLEOTIDE SEQUENCE [LARGE SCALE GENOMIC DNA]</scope>
    <source>
        <strain evidence="2 3">AS-A4</strain>
    </source>
</reference>
<proteinExistence type="predicted"/>
<evidence type="ECO:0000259" key="1">
    <source>
        <dbReference type="Pfam" id="PF04313"/>
    </source>
</evidence>
<keyword evidence="2" id="KW-0378">Hydrolase</keyword>
<name>A0ABV0KJT4_9CYAN</name>
<dbReference type="GO" id="GO:0004519">
    <property type="term" value="F:endonuclease activity"/>
    <property type="evidence" value="ECO:0007669"/>
    <property type="project" value="UniProtKB-KW"/>
</dbReference>
<dbReference type="EMBL" id="JAMPLM010000011">
    <property type="protein sequence ID" value="MEP1059469.1"/>
    <property type="molecule type" value="Genomic_DNA"/>
</dbReference>
<protein>
    <submittedName>
        <fullName evidence="2">Type I restriction endonuclease</fullName>
    </submittedName>
</protein>
<evidence type="ECO:0000313" key="3">
    <source>
        <dbReference type="Proteomes" id="UP001476950"/>
    </source>
</evidence>
<keyword evidence="3" id="KW-1185">Reference proteome</keyword>
<organism evidence="2 3">
    <name type="scientific">Stenomitos frigidus AS-A4</name>
    <dbReference type="NCBI Taxonomy" id="2933935"/>
    <lineage>
        <taxon>Bacteria</taxon>
        <taxon>Bacillati</taxon>
        <taxon>Cyanobacteriota</taxon>
        <taxon>Cyanophyceae</taxon>
        <taxon>Leptolyngbyales</taxon>
        <taxon>Leptolyngbyaceae</taxon>
        <taxon>Stenomitos</taxon>
    </lineage>
</organism>
<gene>
    <name evidence="2" type="ORF">NDI38_13560</name>
</gene>
<dbReference type="PIRSF" id="PIRSF035009">
    <property type="entry name" value="UCP035009_HSDR_N"/>
    <property type="match status" value="1"/>
</dbReference>
<feature type="domain" description="Restriction endonuclease type I HsdR N-terminal" evidence="1">
    <location>
        <begin position="63"/>
        <end position="128"/>
    </location>
</feature>
<comment type="caution">
    <text evidence="2">The sequence shown here is derived from an EMBL/GenBank/DDBJ whole genome shotgun (WGS) entry which is preliminary data.</text>
</comment>
<keyword evidence="2" id="KW-0255">Endonuclease</keyword>
<dbReference type="InterPro" id="IPR017035">
    <property type="entry name" value="UCP035009_HsdR_All3000-type"/>
</dbReference>
<sequence>MDFIDQVKALAARIPGQLEHIKTEAATRNALVEPFIRALGYDTSDLAEVVPEFGADLDVPGVPKNKKIDYGILKDGKPLILIECKCYNDKLNDGYKQLFYYAVATDCRIGVLTNGLIYRFYADLDKPNKLDESPFLELDMLNLKEPLLDELKCLTKSALNIPEMLTAANELKYVGGMLQILTSQLNEPSDEFVKFFFQQLCSGRVFAGSVKPQFAGFTKRAMKQFIREQINSILDASGIGSTSAIASKPLSEATEITSKEVNASDDSPGKPITSIVTTEEELEAFYIVKAILRDVAEPNRIFSRDVTTYFGVLLDNNNRKPICRFYFNSPQNKRLALFDKAGDDKQEEKVVIEQLDDIYKYADRLKKTVARYG</sequence>
<dbReference type="Pfam" id="PF04313">
    <property type="entry name" value="HSDR_N"/>
    <property type="match status" value="1"/>
</dbReference>
<dbReference type="RefSeq" id="WP_190446438.1">
    <property type="nucleotide sequence ID" value="NZ_JAMPLM010000011.1"/>
</dbReference>
<dbReference type="Proteomes" id="UP001476950">
    <property type="component" value="Unassembled WGS sequence"/>
</dbReference>
<accession>A0ABV0KJT4</accession>
<keyword evidence="2" id="KW-0540">Nuclease</keyword>